<name>A0A6V8PP58_9ACTN</name>
<evidence type="ECO:0000313" key="2">
    <source>
        <dbReference type="Proteomes" id="UP000568877"/>
    </source>
</evidence>
<reference evidence="1 2" key="1">
    <citation type="journal article" date="2020" name="Front. Microbiol.">
        <title>Single-cell genomics of novel Actinobacteria with the Wood-Ljungdahl pathway discovered in a serpentinizing system.</title>
        <authorList>
            <person name="Merino N."/>
            <person name="Kawai M."/>
            <person name="Boyd E.S."/>
            <person name="Colman D.R."/>
            <person name="McGlynn S.E."/>
            <person name="Nealson K.H."/>
            <person name="Kurokawa K."/>
            <person name="Hongoh Y."/>
        </authorList>
    </citation>
    <scope>NUCLEOTIDE SEQUENCE [LARGE SCALE GENOMIC DNA]</scope>
    <source>
        <strain evidence="1 2">S42</strain>
    </source>
</reference>
<organism evidence="1 2">
    <name type="scientific">Candidatus Hakubella thermalkaliphila</name>
    <dbReference type="NCBI Taxonomy" id="2754717"/>
    <lineage>
        <taxon>Bacteria</taxon>
        <taxon>Bacillati</taxon>
        <taxon>Actinomycetota</taxon>
        <taxon>Actinomycetota incertae sedis</taxon>
        <taxon>Candidatus Hakubellales</taxon>
        <taxon>Candidatus Hakubellaceae</taxon>
        <taxon>Candidatus Hakubella</taxon>
    </lineage>
</organism>
<feature type="non-terminal residue" evidence="1">
    <location>
        <position position="1"/>
    </location>
</feature>
<proteinExistence type="predicted"/>
<dbReference type="EMBL" id="BLSA01000909">
    <property type="protein sequence ID" value="GFP34047.1"/>
    <property type="molecule type" value="Genomic_DNA"/>
</dbReference>
<sequence length="74" mass="8405">WLGEGPSDVVRVLEERSLPILEYDKRVHTDLREGNPHDTETHVTIIGDFSAPGRAGQRWTAECRESAPWRTHGL</sequence>
<comment type="caution">
    <text evidence="1">The sequence shown here is derived from an EMBL/GenBank/DDBJ whole genome shotgun (WGS) entry which is preliminary data.</text>
</comment>
<dbReference type="AlphaFoldDB" id="A0A6V8PP58"/>
<protein>
    <submittedName>
        <fullName evidence="1">Uncharacterized protein</fullName>
    </submittedName>
</protein>
<dbReference type="Proteomes" id="UP000568877">
    <property type="component" value="Unassembled WGS sequence"/>
</dbReference>
<gene>
    <name evidence="1" type="ORF">HKBW3S42_02387</name>
</gene>
<evidence type="ECO:0000313" key="1">
    <source>
        <dbReference type="EMBL" id="GFP34047.1"/>
    </source>
</evidence>
<accession>A0A6V8PP58</accession>